<dbReference type="InterPro" id="IPR013098">
    <property type="entry name" value="Ig_I-set"/>
</dbReference>
<dbReference type="Ensembl" id="ENSCCET00000018144.1">
    <property type="protein sequence ID" value="ENSCCEP00000011603.1"/>
    <property type="gene ID" value="ENSCCEG00000011325.1"/>
</dbReference>
<name>A0A8C0ULW4_CYACU</name>
<feature type="domain" description="Ig-like" evidence="5">
    <location>
        <begin position="160"/>
        <end position="253"/>
    </location>
</feature>
<dbReference type="Pfam" id="PF07679">
    <property type="entry name" value="I-set"/>
    <property type="match status" value="1"/>
</dbReference>
<evidence type="ECO:0000259" key="6">
    <source>
        <dbReference type="PROSITE" id="PS50900"/>
    </source>
</evidence>
<evidence type="ECO:0000256" key="4">
    <source>
        <dbReference type="SAM" id="MobiDB-lite"/>
    </source>
</evidence>
<dbReference type="InterPro" id="IPR003598">
    <property type="entry name" value="Ig_sub2"/>
</dbReference>
<reference evidence="7" key="2">
    <citation type="submission" date="2025-09" db="UniProtKB">
        <authorList>
            <consortium name="Ensembl"/>
        </authorList>
    </citation>
    <scope>IDENTIFICATION</scope>
</reference>
<dbReference type="PANTHER" id="PTHR44170">
    <property type="entry name" value="PROTEIN SIDEKICK"/>
    <property type="match status" value="1"/>
</dbReference>
<proteinExistence type="predicted"/>
<feature type="region of interest" description="Disordered" evidence="4">
    <location>
        <begin position="106"/>
        <end position="130"/>
    </location>
</feature>
<dbReference type="Proteomes" id="UP000694410">
    <property type="component" value="Unplaced"/>
</dbReference>
<feature type="compositionally biased region" description="Polar residues" evidence="4">
    <location>
        <begin position="24"/>
        <end position="44"/>
    </location>
</feature>
<evidence type="ECO:0000259" key="5">
    <source>
        <dbReference type="PROSITE" id="PS50835"/>
    </source>
</evidence>
<dbReference type="SUPFAM" id="SSF48726">
    <property type="entry name" value="Immunoglobulin"/>
    <property type="match status" value="3"/>
</dbReference>
<feature type="domain" description="PLAC" evidence="6">
    <location>
        <begin position="502"/>
        <end position="541"/>
    </location>
</feature>
<keyword evidence="1" id="KW-0732">Signal</keyword>
<feature type="region of interest" description="Disordered" evidence="4">
    <location>
        <begin position="1"/>
        <end position="79"/>
    </location>
</feature>
<evidence type="ECO:0000256" key="3">
    <source>
        <dbReference type="ARBA" id="ARBA00023157"/>
    </source>
</evidence>
<accession>A0A8C0ULW4</accession>
<dbReference type="SMART" id="SM00409">
    <property type="entry name" value="IG"/>
    <property type="match status" value="3"/>
</dbReference>
<dbReference type="GO" id="GO:0016020">
    <property type="term" value="C:membrane"/>
    <property type="evidence" value="ECO:0007669"/>
    <property type="project" value="UniProtKB-SubCell"/>
</dbReference>
<feature type="domain" description="Ig-like" evidence="5">
    <location>
        <begin position="326"/>
        <end position="396"/>
    </location>
</feature>
<evidence type="ECO:0008006" key="9">
    <source>
        <dbReference type="Google" id="ProtNLM"/>
    </source>
</evidence>
<dbReference type="PANTHER" id="PTHR44170:SF53">
    <property type="entry name" value="DS CELL ADHESION MOLECULE LIKE 1"/>
    <property type="match status" value="1"/>
</dbReference>
<protein>
    <recommendedName>
        <fullName evidence="9">Papilin</fullName>
    </recommendedName>
</protein>
<dbReference type="Pfam" id="PF13927">
    <property type="entry name" value="Ig_3"/>
    <property type="match status" value="2"/>
</dbReference>
<keyword evidence="8" id="KW-1185">Reference proteome</keyword>
<dbReference type="SMART" id="SM00408">
    <property type="entry name" value="IGc2"/>
    <property type="match status" value="3"/>
</dbReference>
<keyword evidence="2" id="KW-0677">Repeat</keyword>
<evidence type="ECO:0000313" key="8">
    <source>
        <dbReference type="Proteomes" id="UP000694410"/>
    </source>
</evidence>
<keyword evidence="3" id="KW-1015">Disulfide bond</keyword>
<sequence length="551" mass="60608">MRVCHSSVEVSHLELQPSPGTGALQRQQTVSNSHTGRAQGQQQSHTRETASHSQEGRTYGASLPTQDSHRQDSWRRDVLPEALPRTGVLESQRWDTQRSRLDSLGQLRSWDTAVPGPLDKQSSSGQQVLPREDKQWHEAFGTDVSVTEGFGHQESADLFPAQALHRTILEEAKPSLVTAVVGQNIQLVCKTGMSPLSRVEWMKNSRPVSSDRHTYQSDSSLVISHVEPEDAGTYTCRTSHGRAESRQIELQITGESSSAQDRREYQSTALAEGERGRVLHRANQQHRGLSRGRQLEQAAGSSVRQQLTYRLKMDKSEPTVVEANVGERVRLPCTVEASPALTIEWQKDGQPLSSPRHRQQSDGALVISRVSSEDIGFFTCIASNGRDRDQRQVLLRPLGELRITGLLPSITVPEGGTAQLHCTVTGNNVNIRWSRNGVPMRGDGHHIHLSQDGSLTISNVREADEGSYTCSAYSSSSSVSASSEVKVLRSRPSTTVSHAVDLSRECVDQPHLANCDLILQAQLCGNEYYSSFCCASCARQRPQGSAPHPRG</sequence>
<dbReference type="InterPro" id="IPR007110">
    <property type="entry name" value="Ig-like_dom"/>
</dbReference>
<dbReference type="Gene3D" id="2.60.40.10">
    <property type="entry name" value="Immunoglobulins"/>
    <property type="match status" value="3"/>
</dbReference>
<organism evidence="7 8">
    <name type="scientific">Cyanistes caeruleus</name>
    <name type="common">Eurasian blue tit</name>
    <name type="synonym">Parus caeruleus</name>
    <dbReference type="NCBI Taxonomy" id="156563"/>
    <lineage>
        <taxon>Eukaryota</taxon>
        <taxon>Metazoa</taxon>
        <taxon>Chordata</taxon>
        <taxon>Craniata</taxon>
        <taxon>Vertebrata</taxon>
        <taxon>Euteleostomi</taxon>
        <taxon>Archelosauria</taxon>
        <taxon>Archosauria</taxon>
        <taxon>Dinosauria</taxon>
        <taxon>Saurischia</taxon>
        <taxon>Theropoda</taxon>
        <taxon>Coelurosauria</taxon>
        <taxon>Aves</taxon>
        <taxon>Neognathae</taxon>
        <taxon>Neoaves</taxon>
        <taxon>Telluraves</taxon>
        <taxon>Australaves</taxon>
        <taxon>Passeriformes</taxon>
        <taxon>Paridae</taxon>
        <taxon>Cyanistes</taxon>
    </lineage>
</organism>
<feature type="domain" description="Ig-like" evidence="5">
    <location>
        <begin position="397"/>
        <end position="486"/>
    </location>
</feature>
<dbReference type="GO" id="GO:0098609">
    <property type="term" value="P:cell-cell adhesion"/>
    <property type="evidence" value="ECO:0007669"/>
    <property type="project" value="TreeGrafter"/>
</dbReference>
<evidence type="ECO:0000256" key="1">
    <source>
        <dbReference type="ARBA" id="ARBA00022729"/>
    </source>
</evidence>
<dbReference type="AlphaFoldDB" id="A0A8C0ULW4"/>
<evidence type="ECO:0000256" key="2">
    <source>
        <dbReference type="ARBA" id="ARBA00022737"/>
    </source>
</evidence>
<dbReference type="InterPro" id="IPR003599">
    <property type="entry name" value="Ig_sub"/>
</dbReference>
<reference evidence="7" key="1">
    <citation type="submission" date="2025-08" db="UniProtKB">
        <authorList>
            <consortium name="Ensembl"/>
        </authorList>
    </citation>
    <scope>IDENTIFICATION</scope>
</reference>
<dbReference type="Pfam" id="PF08686">
    <property type="entry name" value="PLAC"/>
    <property type="match status" value="1"/>
</dbReference>
<dbReference type="PROSITE" id="PS50835">
    <property type="entry name" value="IG_LIKE"/>
    <property type="match status" value="3"/>
</dbReference>
<dbReference type="PROSITE" id="PS50900">
    <property type="entry name" value="PLAC"/>
    <property type="match status" value="1"/>
</dbReference>
<dbReference type="InterPro" id="IPR013783">
    <property type="entry name" value="Ig-like_fold"/>
</dbReference>
<evidence type="ECO:0000313" key="7">
    <source>
        <dbReference type="Ensembl" id="ENSCCEP00000011603.1"/>
    </source>
</evidence>
<feature type="compositionally biased region" description="Basic and acidic residues" evidence="4">
    <location>
        <begin position="67"/>
        <end position="79"/>
    </location>
</feature>
<dbReference type="InterPro" id="IPR036179">
    <property type="entry name" value="Ig-like_dom_sf"/>
</dbReference>
<dbReference type="InterPro" id="IPR010909">
    <property type="entry name" value="PLAC"/>
</dbReference>